<protein>
    <recommendedName>
        <fullName evidence="2">DUF5681 domain-containing protein</fullName>
    </recommendedName>
</protein>
<evidence type="ECO:0000256" key="1">
    <source>
        <dbReference type="SAM" id="MobiDB-lite"/>
    </source>
</evidence>
<name>A0ABW9UXD2_9SPHN</name>
<reference evidence="3 4" key="1">
    <citation type="submission" date="2019-12" db="EMBL/GenBank/DDBJ databases">
        <title>Genomic-based taxomic classification of the family Erythrobacteraceae.</title>
        <authorList>
            <person name="Xu L."/>
        </authorList>
    </citation>
    <scope>NUCLEOTIDE SEQUENCE [LARGE SCALE GENOMIC DNA]</scope>
    <source>
        <strain evidence="3 4">H32</strain>
    </source>
</reference>
<accession>A0ABW9UXD2</accession>
<feature type="domain" description="DUF5681" evidence="2">
    <location>
        <begin position="16"/>
        <end position="85"/>
    </location>
</feature>
<dbReference type="Proteomes" id="UP000444401">
    <property type="component" value="Unassembled WGS sequence"/>
</dbReference>
<dbReference type="EMBL" id="WTYO01000005">
    <property type="protein sequence ID" value="MXO69489.1"/>
    <property type="molecule type" value="Genomic_DNA"/>
</dbReference>
<gene>
    <name evidence="3" type="ORF">GRI72_11730</name>
</gene>
<keyword evidence="4" id="KW-1185">Reference proteome</keyword>
<evidence type="ECO:0000313" key="3">
    <source>
        <dbReference type="EMBL" id="MXO69489.1"/>
    </source>
</evidence>
<evidence type="ECO:0000313" key="4">
    <source>
        <dbReference type="Proteomes" id="UP000444401"/>
    </source>
</evidence>
<evidence type="ECO:0000259" key="2">
    <source>
        <dbReference type="Pfam" id="PF18932"/>
    </source>
</evidence>
<dbReference type="Pfam" id="PF18932">
    <property type="entry name" value="DUF5681"/>
    <property type="match status" value="1"/>
</dbReference>
<organism evidence="3 4">
    <name type="scientific">Pelagerythrobacter marinus</name>
    <dbReference type="NCBI Taxonomy" id="538382"/>
    <lineage>
        <taxon>Bacteria</taxon>
        <taxon>Pseudomonadati</taxon>
        <taxon>Pseudomonadota</taxon>
        <taxon>Alphaproteobacteria</taxon>
        <taxon>Sphingomonadales</taxon>
        <taxon>Erythrobacteraceae</taxon>
        <taxon>Pelagerythrobacter</taxon>
    </lineage>
</organism>
<proteinExistence type="predicted"/>
<dbReference type="RefSeq" id="WP_202389091.1">
    <property type="nucleotide sequence ID" value="NZ_WTYO01000005.1"/>
</dbReference>
<feature type="region of interest" description="Disordered" evidence="1">
    <location>
        <begin position="1"/>
        <end position="40"/>
    </location>
</feature>
<comment type="caution">
    <text evidence="3">The sequence shown here is derived from an EMBL/GenBank/DDBJ whole genome shotgun (WGS) entry which is preliminary data.</text>
</comment>
<sequence length="136" mass="14908">MSDEDDYTVGYGRPPRHSRFRKGQSGNPAGRPKKQKASVDLRSMLERVASEEVDILGRSVTMLELELMAIQRKAAKGDIAASKHLNALRTQAGCNQPQSSRGGVLVVPGMMPLDKWSAAAALQQEKFRGKQETDVD</sequence>
<dbReference type="InterPro" id="IPR043736">
    <property type="entry name" value="DUF5681"/>
</dbReference>